<keyword evidence="2" id="KW-1185">Reference proteome</keyword>
<dbReference type="Proteomes" id="UP000265520">
    <property type="component" value="Unassembled WGS sequence"/>
</dbReference>
<dbReference type="AlphaFoldDB" id="A0A392T6J0"/>
<proteinExistence type="predicted"/>
<accession>A0A392T6J0</accession>
<evidence type="ECO:0000313" key="1">
    <source>
        <dbReference type="EMBL" id="MCI55905.1"/>
    </source>
</evidence>
<reference evidence="1 2" key="1">
    <citation type="journal article" date="2018" name="Front. Plant Sci.">
        <title>Red Clover (Trifolium pratense) and Zigzag Clover (T. medium) - A Picture of Genomic Similarities and Differences.</title>
        <authorList>
            <person name="Dluhosova J."/>
            <person name="Istvanek J."/>
            <person name="Nedelnik J."/>
            <person name="Repkova J."/>
        </authorList>
    </citation>
    <scope>NUCLEOTIDE SEQUENCE [LARGE SCALE GENOMIC DNA]</scope>
    <source>
        <strain evidence="2">cv. 10/8</strain>
        <tissue evidence="1">Leaf</tissue>
    </source>
</reference>
<dbReference type="EMBL" id="LXQA010503643">
    <property type="protein sequence ID" value="MCI55905.1"/>
    <property type="molecule type" value="Genomic_DNA"/>
</dbReference>
<organism evidence="1 2">
    <name type="scientific">Trifolium medium</name>
    <dbReference type="NCBI Taxonomy" id="97028"/>
    <lineage>
        <taxon>Eukaryota</taxon>
        <taxon>Viridiplantae</taxon>
        <taxon>Streptophyta</taxon>
        <taxon>Embryophyta</taxon>
        <taxon>Tracheophyta</taxon>
        <taxon>Spermatophyta</taxon>
        <taxon>Magnoliopsida</taxon>
        <taxon>eudicotyledons</taxon>
        <taxon>Gunneridae</taxon>
        <taxon>Pentapetalae</taxon>
        <taxon>rosids</taxon>
        <taxon>fabids</taxon>
        <taxon>Fabales</taxon>
        <taxon>Fabaceae</taxon>
        <taxon>Papilionoideae</taxon>
        <taxon>50 kb inversion clade</taxon>
        <taxon>NPAAA clade</taxon>
        <taxon>Hologalegina</taxon>
        <taxon>IRL clade</taxon>
        <taxon>Trifolieae</taxon>
        <taxon>Trifolium</taxon>
    </lineage>
</organism>
<protein>
    <submittedName>
        <fullName evidence="1">Uncharacterized protein</fullName>
    </submittedName>
</protein>
<name>A0A392T6J0_9FABA</name>
<evidence type="ECO:0000313" key="2">
    <source>
        <dbReference type="Proteomes" id="UP000265520"/>
    </source>
</evidence>
<sequence>MLDASFGGALLSKSYTDGFALIESITVNTYQWPTNRATPPPTAAKKPAGMHKVSETTLAAQVAQIH</sequence>
<feature type="non-terminal residue" evidence="1">
    <location>
        <position position="66"/>
    </location>
</feature>
<comment type="caution">
    <text evidence="1">The sequence shown here is derived from an EMBL/GenBank/DDBJ whole genome shotgun (WGS) entry which is preliminary data.</text>
</comment>